<reference evidence="1 2" key="1">
    <citation type="submission" date="2015-01" db="EMBL/GenBank/DDBJ databases">
        <title>Genome of Sphingomonas taxi strain 30a.</title>
        <authorList>
            <person name="Eevers N."/>
            <person name="Van Hamme J."/>
            <person name="Bottos E."/>
            <person name="Weyens N."/>
            <person name="Vangronsveld J."/>
        </authorList>
    </citation>
    <scope>NUCLEOTIDE SEQUENCE [LARGE SCALE GENOMIC DNA]</scope>
    <source>
        <strain evidence="1 2">30a</strain>
    </source>
</reference>
<evidence type="ECO:0000313" key="1">
    <source>
        <dbReference type="EMBL" id="KIU28118.1"/>
    </source>
</evidence>
<sequence length="188" mass="19982">MRGGGAMILAMLLGAAQATTPRPMLDCTQISQAAMTSREEGVPEPKHATDVQLMASHSLCQGWEIIDMWRSGYAASGVWRARRKVMDPLGRLTVTTTDAAACPALIGVLKNLNDVPTVLSVIPATAPAHPLPPPIVWTDGTRYTLTLLSSDQPDRSSASITVSGNDGALAHWAEAGMKQLEPCWRPAA</sequence>
<proteinExistence type="predicted"/>
<dbReference type="PATRIC" id="fig|1549858.7.peg.1631"/>
<protein>
    <submittedName>
        <fullName evidence="1">Uncharacterized protein</fullName>
    </submittedName>
</protein>
<name>A0A0D1K3H9_9SPHN</name>
<organism evidence="1 2">
    <name type="scientific">Sphingomonas melonis</name>
    <dbReference type="NCBI Taxonomy" id="152682"/>
    <lineage>
        <taxon>Bacteria</taxon>
        <taxon>Pseudomonadati</taxon>
        <taxon>Pseudomonadota</taxon>
        <taxon>Alphaproteobacteria</taxon>
        <taxon>Sphingomonadales</taxon>
        <taxon>Sphingomonadaceae</taxon>
        <taxon>Sphingomonas</taxon>
    </lineage>
</organism>
<dbReference type="AlphaFoldDB" id="A0A0D1K3H9"/>
<evidence type="ECO:0000313" key="2">
    <source>
        <dbReference type="Proteomes" id="UP000033203"/>
    </source>
</evidence>
<accession>A0A0D1K3H9</accession>
<dbReference type="EMBL" id="JXTP01000035">
    <property type="protein sequence ID" value="KIU28118.1"/>
    <property type="molecule type" value="Genomic_DNA"/>
</dbReference>
<comment type="caution">
    <text evidence="1">The sequence shown here is derived from an EMBL/GenBank/DDBJ whole genome shotgun (WGS) entry which is preliminary data.</text>
</comment>
<dbReference type="Proteomes" id="UP000033203">
    <property type="component" value="Unassembled WGS sequence"/>
</dbReference>
<gene>
    <name evidence="1" type="ORF">SR41_08845</name>
</gene>